<dbReference type="InterPro" id="IPR046341">
    <property type="entry name" value="SET_dom_sf"/>
</dbReference>
<evidence type="ECO:0000313" key="3">
    <source>
        <dbReference type="EMBL" id="KAJ4145070.1"/>
    </source>
</evidence>
<dbReference type="AlphaFoldDB" id="A0A9W8Q2T0"/>
<name>A0A9W8Q2T0_AKAMU</name>
<organism evidence="3 4">
    <name type="scientific">Akanthomyces muscarius</name>
    <name type="common">Entomopathogenic fungus</name>
    <name type="synonym">Lecanicillium muscarium</name>
    <dbReference type="NCBI Taxonomy" id="2231603"/>
    <lineage>
        <taxon>Eukaryota</taxon>
        <taxon>Fungi</taxon>
        <taxon>Dikarya</taxon>
        <taxon>Ascomycota</taxon>
        <taxon>Pezizomycotina</taxon>
        <taxon>Sordariomycetes</taxon>
        <taxon>Hypocreomycetidae</taxon>
        <taxon>Hypocreales</taxon>
        <taxon>Cordycipitaceae</taxon>
        <taxon>Akanthomyces</taxon>
    </lineage>
</organism>
<keyword evidence="4" id="KW-1185">Reference proteome</keyword>
<comment type="caution">
    <text evidence="3">The sequence shown here is derived from an EMBL/GenBank/DDBJ whole genome shotgun (WGS) entry which is preliminary data.</text>
</comment>
<dbReference type="KEGG" id="amus:LMH87_003931"/>
<dbReference type="Proteomes" id="UP001144673">
    <property type="component" value="Chromosome 2"/>
</dbReference>
<gene>
    <name evidence="3" type="ORF">LMH87_003931</name>
</gene>
<dbReference type="InterPro" id="IPR001214">
    <property type="entry name" value="SET_dom"/>
</dbReference>
<proteinExistence type="predicted"/>
<dbReference type="Pfam" id="PF00856">
    <property type="entry name" value="SET"/>
    <property type="match status" value="1"/>
</dbReference>
<reference evidence="3" key="1">
    <citation type="journal article" date="2023" name="Access Microbiol">
        <title>De-novo genome assembly for Akanthomyces muscarius, a biocontrol agent of insect agricultural pests.</title>
        <authorList>
            <person name="Erdos Z."/>
            <person name="Studholme D.J."/>
            <person name="Raymond B."/>
            <person name="Sharma M."/>
        </authorList>
    </citation>
    <scope>NUCLEOTIDE SEQUENCE</scope>
    <source>
        <strain evidence="3">Ve6</strain>
    </source>
</reference>
<dbReference type="EMBL" id="JAJHUN010000011">
    <property type="protein sequence ID" value="KAJ4145070.1"/>
    <property type="molecule type" value="Genomic_DNA"/>
</dbReference>
<dbReference type="PROSITE" id="PS50280">
    <property type="entry name" value="SET"/>
    <property type="match status" value="1"/>
</dbReference>
<feature type="region of interest" description="Disordered" evidence="1">
    <location>
        <begin position="281"/>
        <end position="300"/>
    </location>
</feature>
<evidence type="ECO:0000259" key="2">
    <source>
        <dbReference type="PROSITE" id="PS50280"/>
    </source>
</evidence>
<feature type="compositionally biased region" description="Basic residues" evidence="1">
    <location>
        <begin position="49"/>
        <end position="61"/>
    </location>
</feature>
<dbReference type="GeneID" id="80891090"/>
<accession>A0A9W8Q2T0</accession>
<dbReference type="Gene3D" id="2.170.270.10">
    <property type="entry name" value="SET domain"/>
    <property type="match status" value="1"/>
</dbReference>
<evidence type="ECO:0000313" key="4">
    <source>
        <dbReference type="Proteomes" id="UP001144673"/>
    </source>
</evidence>
<protein>
    <recommendedName>
        <fullName evidence="2">SET domain-containing protein</fullName>
    </recommendedName>
</protein>
<feature type="domain" description="SET" evidence="2">
    <location>
        <begin position="87"/>
        <end position="244"/>
    </location>
</feature>
<dbReference type="SUPFAM" id="SSF82199">
    <property type="entry name" value="SET domain"/>
    <property type="match status" value="1"/>
</dbReference>
<feature type="region of interest" description="Disordered" evidence="1">
    <location>
        <begin position="43"/>
        <end position="65"/>
    </location>
</feature>
<sequence length="349" mass="39333">MADAHQCSLACGPGSATRCARSIERERRFRFWARLRSGCPSRLRSGHQAVKHRRSSGRRASKPAWTPVEFPSGGAIQGAANNAKLQQNFEVLKIHETNTERRLGVVTRRALPKGYKVIHEPAAFSCYHWASGRRTAVAEWSELSYAHRKHMRLLYPGLRKVPEGGDDAFKERDKKRLETFISDYAFSDPQRDRAHIYELTCYINHACSSCANAEFWVDSDWPNSITVKLVRDVNKGDEIFICYHKPNLHFGCALCPQGQTLKGSLGRVLFFINNLGRRKRKANANETEPASEDAGTLQHPKRALPTTPLLMMLALLQHPTQALPRMTALTMLSPLQPPTRARPTTLPLT</sequence>
<evidence type="ECO:0000256" key="1">
    <source>
        <dbReference type="SAM" id="MobiDB-lite"/>
    </source>
</evidence>
<dbReference type="RefSeq" id="XP_056048740.1">
    <property type="nucleotide sequence ID" value="XM_056195075.1"/>
</dbReference>